<dbReference type="InterPro" id="IPR051531">
    <property type="entry name" value="N-acetyltransferase"/>
</dbReference>
<reference evidence="5 6" key="1">
    <citation type="submission" date="2022-11" db="EMBL/GenBank/DDBJ databases">
        <title>Study of microbial diversity in lake waters.</title>
        <authorList>
            <person name="Zhang J."/>
        </authorList>
    </citation>
    <scope>NUCLEOTIDE SEQUENCE [LARGE SCALE GENOMIC DNA]</scope>
    <source>
        <strain evidence="5 6">DT12</strain>
    </source>
</reference>
<proteinExistence type="inferred from homology"/>
<evidence type="ECO:0000259" key="4">
    <source>
        <dbReference type="PROSITE" id="PS51186"/>
    </source>
</evidence>
<keyword evidence="2" id="KW-0012">Acyltransferase</keyword>
<dbReference type="InterPro" id="IPR016181">
    <property type="entry name" value="Acyl_CoA_acyltransferase"/>
</dbReference>
<organism evidence="5 6">
    <name type="scientific">Tumebacillus lacus</name>
    <dbReference type="NCBI Taxonomy" id="2995335"/>
    <lineage>
        <taxon>Bacteria</taxon>
        <taxon>Bacillati</taxon>
        <taxon>Bacillota</taxon>
        <taxon>Bacilli</taxon>
        <taxon>Bacillales</taxon>
        <taxon>Alicyclobacillaceae</taxon>
        <taxon>Tumebacillus</taxon>
    </lineage>
</organism>
<feature type="domain" description="N-acetyltransferase" evidence="4">
    <location>
        <begin position="8"/>
        <end position="177"/>
    </location>
</feature>
<protein>
    <submittedName>
        <fullName evidence="5">GNAT family protein</fullName>
    </submittedName>
</protein>
<dbReference type="RefSeq" id="WP_267149906.1">
    <property type="nucleotide sequence ID" value="NZ_JAPMLT010000001.1"/>
</dbReference>
<dbReference type="Proteomes" id="UP001208017">
    <property type="component" value="Unassembled WGS sequence"/>
</dbReference>
<dbReference type="PROSITE" id="PS51186">
    <property type="entry name" value="GNAT"/>
    <property type="match status" value="1"/>
</dbReference>
<dbReference type="InterPro" id="IPR000182">
    <property type="entry name" value="GNAT_dom"/>
</dbReference>
<gene>
    <name evidence="5" type="ORF">OS242_01610</name>
</gene>
<evidence type="ECO:0000256" key="2">
    <source>
        <dbReference type="ARBA" id="ARBA00023315"/>
    </source>
</evidence>
<dbReference type="PANTHER" id="PTHR43792:SF8">
    <property type="entry name" value="[RIBOSOMAL PROTEIN US5]-ALANINE N-ACETYLTRANSFERASE"/>
    <property type="match status" value="1"/>
</dbReference>
<evidence type="ECO:0000256" key="3">
    <source>
        <dbReference type="ARBA" id="ARBA00038502"/>
    </source>
</evidence>
<name>A0ABT3WVP0_9BACL</name>
<comment type="similarity">
    <text evidence="3">Belongs to the acetyltransferase family. RimJ subfamily.</text>
</comment>
<dbReference type="Gene3D" id="3.40.630.30">
    <property type="match status" value="1"/>
</dbReference>
<accession>A0ABT3WVP0</accession>
<evidence type="ECO:0000256" key="1">
    <source>
        <dbReference type="ARBA" id="ARBA00022679"/>
    </source>
</evidence>
<comment type="caution">
    <text evidence="5">The sequence shown here is derived from an EMBL/GenBank/DDBJ whole genome shotgun (WGS) entry which is preliminary data.</text>
</comment>
<dbReference type="EMBL" id="JAPMLT010000001">
    <property type="protein sequence ID" value="MCX7568666.1"/>
    <property type="molecule type" value="Genomic_DNA"/>
</dbReference>
<dbReference type="Pfam" id="PF13302">
    <property type="entry name" value="Acetyltransf_3"/>
    <property type="match status" value="1"/>
</dbReference>
<evidence type="ECO:0000313" key="5">
    <source>
        <dbReference type="EMBL" id="MCX7568666.1"/>
    </source>
</evidence>
<keyword evidence="1" id="KW-0808">Transferase</keyword>
<sequence>MVLMGERVFIKPMTLDVAQELYELRKRNQEFFTAYEPYRPESFTLDWIRADIERFVLAALEDKNYALGIYLKETNELIGRITVNIIARGIHQGAHIGYYIGQEHNGKGYMTEAVRLTLKYAFDVLDLHRVEANVMPRNKRSARVLEKVGFRYEGLCKGFLKINDVWEDHDRYAMTVEEYRK</sequence>
<dbReference type="PANTHER" id="PTHR43792">
    <property type="entry name" value="GNAT FAMILY, PUTATIVE (AFU_ORTHOLOGUE AFUA_3G00765)-RELATED-RELATED"/>
    <property type="match status" value="1"/>
</dbReference>
<dbReference type="SUPFAM" id="SSF55729">
    <property type="entry name" value="Acyl-CoA N-acyltransferases (Nat)"/>
    <property type="match status" value="1"/>
</dbReference>
<evidence type="ECO:0000313" key="6">
    <source>
        <dbReference type="Proteomes" id="UP001208017"/>
    </source>
</evidence>
<keyword evidence="6" id="KW-1185">Reference proteome</keyword>